<accession>A0A1G7FL61</accession>
<dbReference type="AlphaFoldDB" id="A0A1G7FL61"/>
<protein>
    <submittedName>
        <fullName evidence="1">Uncharacterized protein</fullName>
    </submittedName>
</protein>
<dbReference type="RefSeq" id="WP_143029685.1">
    <property type="nucleotide sequence ID" value="NZ_FMZW01000034.1"/>
</dbReference>
<name>A0A1G7FL61_9BRAD</name>
<reference evidence="1 2" key="1">
    <citation type="submission" date="2016-10" db="EMBL/GenBank/DDBJ databases">
        <authorList>
            <person name="de Groot N.N."/>
        </authorList>
    </citation>
    <scope>NUCLEOTIDE SEQUENCE [LARGE SCALE GENOMIC DNA]</scope>
    <source>
        <strain evidence="1 2">R5</strain>
    </source>
</reference>
<proteinExistence type="predicted"/>
<dbReference type="EMBL" id="FMZW01000034">
    <property type="protein sequence ID" value="SDE76598.1"/>
    <property type="molecule type" value="Genomic_DNA"/>
</dbReference>
<organism evidence="1 2">
    <name type="scientific">Bradyrhizobium brasilense</name>
    <dbReference type="NCBI Taxonomy" id="1419277"/>
    <lineage>
        <taxon>Bacteria</taxon>
        <taxon>Pseudomonadati</taxon>
        <taxon>Pseudomonadota</taxon>
        <taxon>Alphaproteobacteria</taxon>
        <taxon>Hyphomicrobiales</taxon>
        <taxon>Nitrobacteraceae</taxon>
        <taxon>Bradyrhizobium</taxon>
    </lineage>
</organism>
<sequence length="980" mass="109616">MPSRNRLELKSFIRFQLSQLSARNAHHDFENLAFEVARIRVVPNILPATGPVQAGGDQGRDFESYRTYLANSHLGTSAFAAKASSDIIVGACSLQKNITDKIRADLKSIFGAGTHPGHVAYFCEADVPVAKRHELQEFCKENYGATLDIFDGQAIADILAEHDTAWIAEQFLSIPADEWPADSTSEEYQALKTRWITQREKPQNYAEFLDVKQGLRTATFEPSAKPDLLSWLCVMRDFVSDDLPDRLVQKARYEISVAELRGRGSLDPALPYVDKFFDSLSGASSPSELMDGAILCVYVWGAVGHKQTSTTADAVSSWRAKVDGLLDTALSSAGRVIDRCTLLEAKATLSPVSPEERLTSTHAANRFFDLWGNVVKQIQATPYYPVRHVANILEQVTPFLGTHPRFRPIADDVDLLVADRAGAGAAADLARRRAIAHLKANRNLAAINELQKAKVGWFSGETMDGSMLSMLVISDSLSKLNLNFAARYYAAGALFLALNHQDETLKHRIGHAFFSVADTFHAAGEGISYFHVLAHALEAHHSVASNPHDWYEHSHVQRSFAQATTLRAIARRLDPSTLPLIDQAIASWPLPESEQRAFIDLSERPPWSTMSRSEVEARIAEELGLHPFGDIGARSAVWSALGIVWAVKGAPTRECWLAVSELAAVLQLAQVEFGDADLVVIPSNVTIDVELQDVERSRVEQLPDNGRLAWRVIMPTHYARDHDKDYGFELASVAITILGQTTALPFEKFRQLVDERFERGMSHRFFSVRPIRELLEFVQPQELPLALLANTDRRKLSVDVRPIEPDELKWRSAPGPGYSKNKAEEMLRNRYEKTRAAVLLTLPRLLKDDRCRKIIEGLRSEGLLDWQILNIVTSVVTQWQVQAQFPNCDPRELARQIQDRVFRAESVSDPEFDLNVFSAEVVKMQGRMLSMAALKSWGLEIHRRTPDFEATKKLLDVRYRHSLDDLPHGDPFSLEVEGSL</sequence>
<evidence type="ECO:0000313" key="2">
    <source>
        <dbReference type="Proteomes" id="UP000199245"/>
    </source>
</evidence>
<evidence type="ECO:0000313" key="1">
    <source>
        <dbReference type="EMBL" id="SDE76598.1"/>
    </source>
</evidence>
<dbReference type="Proteomes" id="UP000199245">
    <property type="component" value="Unassembled WGS sequence"/>
</dbReference>
<gene>
    <name evidence="1" type="ORF">SAMN05216337_103456</name>
</gene>